<dbReference type="Proteomes" id="UP001410394">
    <property type="component" value="Unassembled WGS sequence"/>
</dbReference>
<keyword evidence="1" id="KW-1133">Transmembrane helix</keyword>
<organism evidence="2 3">
    <name type="scientific">Uliginosibacterium sediminicola</name>
    <dbReference type="NCBI Taxonomy" id="2024550"/>
    <lineage>
        <taxon>Bacteria</taxon>
        <taxon>Pseudomonadati</taxon>
        <taxon>Pseudomonadota</taxon>
        <taxon>Betaproteobacteria</taxon>
        <taxon>Rhodocyclales</taxon>
        <taxon>Zoogloeaceae</taxon>
        <taxon>Uliginosibacterium</taxon>
    </lineage>
</organism>
<keyword evidence="3" id="KW-1185">Reference proteome</keyword>
<sequence length="58" mass="6643">MARKEHDPLKELLRFVLIAGGMAVFVLVLSRGKWLMAALLGLWLLGVFFRFKRGARQD</sequence>
<keyword evidence="1" id="KW-0812">Transmembrane</keyword>
<evidence type="ECO:0000313" key="3">
    <source>
        <dbReference type="Proteomes" id="UP001410394"/>
    </source>
</evidence>
<proteinExistence type="predicted"/>
<dbReference type="EMBL" id="JBDIVE010000005">
    <property type="protein sequence ID" value="MEN3069031.1"/>
    <property type="molecule type" value="Genomic_DNA"/>
</dbReference>
<feature type="transmembrane region" description="Helical" evidence="1">
    <location>
        <begin position="12"/>
        <end position="28"/>
    </location>
</feature>
<dbReference type="RefSeq" id="WP_345919798.1">
    <property type="nucleotide sequence ID" value="NZ_JBDIVE010000005.1"/>
</dbReference>
<evidence type="ECO:0000256" key="1">
    <source>
        <dbReference type="SAM" id="Phobius"/>
    </source>
</evidence>
<protein>
    <submittedName>
        <fullName evidence="2">Uncharacterized protein</fullName>
    </submittedName>
</protein>
<feature type="transmembrane region" description="Helical" evidence="1">
    <location>
        <begin position="34"/>
        <end position="51"/>
    </location>
</feature>
<keyword evidence="1" id="KW-0472">Membrane</keyword>
<comment type="caution">
    <text evidence="2">The sequence shown here is derived from an EMBL/GenBank/DDBJ whole genome shotgun (WGS) entry which is preliminary data.</text>
</comment>
<accession>A0ABU9YZA3</accession>
<evidence type="ECO:0000313" key="2">
    <source>
        <dbReference type="EMBL" id="MEN3069031.1"/>
    </source>
</evidence>
<gene>
    <name evidence="2" type="ORF">ABDB84_11125</name>
</gene>
<reference evidence="2 3" key="1">
    <citation type="journal article" date="2018" name="Int. J. Syst. Evol. Microbiol.">
        <title>Uliginosibacterium sediminicola sp. nov., isolated from freshwater sediment.</title>
        <authorList>
            <person name="Hwang W.M."/>
            <person name="Kim S.M."/>
            <person name="Kang K."/>
            <person name="Ahn T.Y."/>
        </authorList>
    </citation>
    <scope>NUCLEOTIDE SEQUENCE [LARGE SCALE GENOMIC DNA]</scope>
    <source>
        <strain evidence="2 3">M1-21</strain>
    </source>
</reference>
<name>A0ABU9YZA3_9RHOO</name>